<dbReference type="Gene3D" id="2.10.109.10">
    <property type="entry name" value="Umud Fragment, subunit A"/>
    <property type="match status" value="1"/>
</dbReference>
<dbReference type="InterPro" id="IPR015927">
    <property type="entry name" value="Peptidase_S24_S26A/B/C"/>
</dbReference>
<dbReference type="PANTHER" id="PTHR40661">
    <property type="match status" value="1"/>
</dbReference>
<dbReference type="GeneID" id="78294523"/>
<evidence type="ECO:0000313" key="6">
    <source>
        <dbReference type="Proteomes" id="UP000245959"/>
    </source>
</evidence>
<evidence type="ECO:0000256" key="1">
    <source>
        <dbReference type="ARBA" id="ARBA00023015"/>
    </source>
</evidence>
<dbReference type="CDD" id="cd06529">
    <property type="entry name" value="S24_LexA-like"/>
    <property type="match status" value="1"/>
</dbReference>
<dbReference type="EMBL" id="QEKH01000006">
    <property type="protein sequence ID" value="PVY44571.1"/>
    <property type="molecule type" value="Genomic_DNA"/>
</dbReference>
<dbReference type="RefSeq" id="WP_116883203.1">
    <property type="nucleotide sequence ID" value="NZ_DBFOHU010000310.1"/>
</dbReference>
<sequence length="312" mass="34452">MKIDSEIRAALERAIEANSNRYQFSLKVGIPQQTIGRWLSGRTTSITDDAWSRVHPYLKPYMGTVAAPQVPPAAPPTTPDTIRNTPELRECIKDAMLREGVASAADLNRLIGYDSVHTLERLLSGKLNWFPDILSAVAEALGIDHDSLPISPAERMQLLPAGYFGDGAMLVRPIPVVSWANAAGHLDLLANPDTRLFSRWDPENTETVPAPVGTRKGTQAFRVTGISMEPTIMDDDIILVEQRMSLDEVPNNKIVVARLTEGKFEDCVVCKRLRRQGGHCWLTSDNPAGMVIPVEPSDLQWLGIVVRKQSEL</sequence>
<dbReference type="PANTHER" id="PTHR40661:SF3">
    <property type="entry name" value="FELS-1 PROPHAGE TRANSCRIPTIONAL REGULATOR"/>
    <property type="match status" value="1"/>
</dbReference>
<name>A0A2U1B7H6_9BACT</name>
<gene>
    <name evidence="5" type="ORF">C8D82_10689</name>
</gene>
<dbReference type="Proteomes" id="UP000245959">
    <property type="component" value="Unassembled WGS sequence"/>
</dbReference>
<keyword evidence="1" id="KW-0805">Transcription regulation</keyword>
<feature type="domain" description="Peptidase S24/S26A/S26B/S26C" evidence="4">
    <location>
        <begin position="208"/>
        <end position="306"/>
    </location>
</feature>
<dbReference type="InterPro" id="IPR039418">
    <property type="entry name" value="LexA-like"/>
</dbReference>
<dbReference type="Pfam" id="PF00717">
    <property type="entry name" value="Peptidase_S24"/>
    <property type="match status" value="1"/>
</dbReference>
<dbReference type="SUPFAM" id="SSF51306">
    <property type="entry name" value="LexA/Signal peptidase"/>
    <property type="match status" value="1"/>
</dbReference>
<dbReference type="InterPro" id="IPR036286">
    <property type="entry name" value="LexA/Signal_pep-like_sf"/>
</dbReference>
<keyword evidence="6" id="KW-1185">Reference proteome</keyword>
<accession>A0A2U1B7H6</accession>
<organism evidence="5 6">
    <name type="scientific">Victivallis vadensis</name>
    <dbReference type="NCBI Taxonomy" id="172901"/>
    <lineage>
        <taxon>Bacteria</taxon>
        <taxon>Pseudomonadati</taxon>
        <taxon>Lentisphaerota</taxon>
        <taxon>Lentisphaeria</taxon>
        <taxon>Victivallales</taxon>
        <taxon>Victivallaceae</taxon>
        <taxon>Victivallis</taxon>
    </lineage>
</organism>
<evidence type="ECO:0000256" key="3">
    <source>
        <dbReference type="ARBA" id="ARBA00023163"/>
    </source>
</evidence>
<keyword evidence="2" id="KW-0238">DNA-binding</keyword>
<protein>
    <submittedName>
        <fullName evidence="5">Peptidase S24-like protein</fullName>
    </submittedName>
</protein>
<evidence type="ECO:0000256" key="2">
    <source>
        <dbReference type="ARBA" id="ARBA00023125"/>
    </source>
</evidence>
<evidence type="ECO:0000313" key="5">
    <source>
        <dbReference type="EMBL" id="PVY44571.1"/>
    </source>
</evidence>
<keyword evidence="3" id="KW-0804">Transcription</keyword>
<proteinExistence type="predicted"/>
<comment type="caution">
    <text evidence="5">The sequence shown here is derived from an EMBL/GenBank/DDBJ whole genome shotgun (WGS) entry which is preliminary data.</text>
</comment>
<reference evidence="5 6" key="1">
    <citation type="submission" date="2018-04" db="EMBL/GenBank/DDBJ databases">
        <title>Genomic Encyclopedia of Type Strains, Phase IV (KMG-IV): sequencing the most valuable type-strain genomes for metagenomic binning, comparative biology and taxonomic classification.</title>
        <authorList>
            <person name="Goeker M."/>
        </authorList>
    </citation>
    <scope>NUCLEOTIDE SEQUENCE [LARGE SCALE GENOMIC DNA]</scope>
    <source>
        <strain evidence="5 6">DSM 14823</strain>
    </source>
</reference>
<dbReference type="GO" id="GO:0003677">
    <property type="term" value="F:DNA binding"/>
    <property type="evidence" value="ECO:0007669"/>
    <property type="project" value="UniProtKB-KW"/>
</dbReference>
<evidence type="ECO:0000259" key="4">
    <source>
        <dbReference type="Pfam" id="PF00717"/>
    </source>
</evidence>
<dbReference type="AlphaFoldDB" id="A0A2U1B7H6"/>